<name>A0A3B0WI89_9ZZZZ</name>
<dbReference type="InterPro" id="IPR013343">
    <property type="entry name" value="CRISPR-assoc_prot_Cas4"/>
</dbReference>
<comment type="catalytic activity">
    <reaction evidence="13">
        <text>exonucleolytic cleavage in the 5'- to 3'-direction to yield nucleoside 3'-phosphates.</text>
        <dbReference type="EC" id="3.1.12.1"/>
    </reaction>
</comment>
<dbReference type="GO" id="GO:0051607">
    <property type="term" value="P:defense response to virus"/>
    <property type="evidence" value="ECO:0007669"/>
    <property type="project" value="UniProtKB-KW"/>
</dbReference>
<evidence type="ECO:0000256" key="12">
    <source>
        <dbReference type="ARBA" id="ARBA00023211"/>
    </source>
</evidence>
<evidence type="ECO:0000313" key="15">
    <source>
        <dbReference type="EMBL" id="VAW51022.1"/>
    </source>
</evidence>
<dbReference type="PANTHER" id="PTHR36531:SF6">
    <property type="entry name" value="DNA REPLICATION ATP-DEPENDENT HELICASE_NUCLEASE DNA2"/>
    <property type="match status" value="1"/>
</dbReference>
<keyword evidence="12" id="KW-0464">Manganese</keyword>
<accession>A0A3B0WI89</accession>
<sequence length="216" mass="24977">MSDDVQTIMLSALQHYTYCPRQFALIHIEQVWAENFFTAHGNLLHERVDSCEPEQRGNVRYERSVAVMSQQFHLTGKLDLLEIEGKPATKYFPVEYKRGKPKKEDWDKIQLCAQALCLEEMREINIEEGALWYWQVRKREPVLLDDVLRGVTLATIEGAHKLLLSGTTPLLTENKKRCKACSLVDLCEPETFRRDHSASYIKELFTNTTGSKTNEN</sequence>
<evidence type="ECO:0000256" key="6">
    <source>
        <dbReference type="ARBA" id="ARBA00022723"/>
    </source>
</evidence>
<dbReference type="Gene3D" id="3.90.320.10">
    <property type="match status" value="1"/>
</dbReference>
<keyword evidence="7" id="KW-0378">Hydrolase</keyword>
<dbReference type="Pfam" id="PF01930">
    <property type="entry name" value="Cas_Cas4"/>
    <property type="match status" value="1"/>
</dbReference>
<dbReference type="InterPro" id="IPR022765">
    <property type="entry name" value="Dna2/Cas4_DUF83"/>
</dbReference>
<evidence type="ECO:0000256" key="10">
    <source>
        <dbReference type="ARBA" id="ARBA00023014"/>
    </source>
</evidence>
<dbReference type="GO" id="GO:0051536">
    <property type="term" value="F:iron-sulfur cluster binding"/>
    <property type="evidence" value="ECO:0007669"/>
    <property type="project" value="UniProtKB-KW"/>
</dbReference>
<keyword evidence="5" id="KW-0540">Nuclease</keyword>
<dbReference type="InterPro" id="IPR011604">
    <property type="entry name" value="PDDEXK-like_dom_sf"/>
</dbReference>
<keyword evidence="9" id="KW-0408">Iron</keyword>
<dbReference type="EC" id="3.1.12.1" evidence="3"/>
<evidence type="ECO:0000256" key="1">
    <source>
        <dbReference type="ARBA" id="ARBA00001966"/>
    </source>
</evidence>
<protein>
    <recommendedName>
        <fullName evidence="4">CRISPR-associated exonuclease Cas4</fullName>
        <ecNumber evidence="3">3.1.12.1</ecNumber>
    </recommendedName>
</protein>
<evidence type="ECO:0000256" key="7">
    <source>
        <dbReference type="ARBA" id="ARBA00022801"/>
    </source>
</evidence>
<dbReference type="PANTHER" id="PTHR36531">
    <property type="entry name" value="CRISPR-ASSOCIATED EXONUCLEASE CAS4"/>
    <property type="match status" value="1"/>
</dbReference>
<dbReference type="AlphaFoldDB" id="A0A3B0WI89"/>
<reference evidence="15" key="1">
    <citation type="submission" date="2018-06" db="EMBL/GenBank/DDBJ databases">
        <authorList>
            <person name="Zhirakovskaya E."/>
        </authorList>
    </citation>
    <scope>NUCLEOTIDE SEQUENCE</scope>
</reference>
<proteinExistence type="inferred from homology"/>
<dbReference type="GO" id="GO:0004527">
    <property type="term" value="F:exonuclease activity"/>
    <property type="evidence" value="ECO:0007669"/>
    <property type="project" value="UniProtKB-KW"/>
</dbReference>
<evidence type="ECO:0000256" key="13">
    <source>
        <dbReference type="ARBA" id="ARBA00033996"/>
    </source>
</evidence>
<evidence type="ECO:0000259" key="14">
    <source>
        <dbReference type="Pfam" id="PF01930"/>
    </source>
</evidence>
<evidence type="ECO:0000256" key="5">
    <source>
        <dbReference type="ARBA" id="ARBA00022722"/>
    </source>
</evidence>
<organism evidence="15">
    <name type="scientific">hydrothermal vent metagenome</name>
    <dbReference type="NCBI Taxonomy" id="652676"/>
    <lineage>
        <taxon>unclassified sequences</taxon>
        <taxon>metagenomes</taxon>
        <taxon>ecological metagenomes</taxon>
    </lineage>
</organism>
<feature type="domain" description="DUF83" evidence="14">
    <location>
        <begin position="11"/>
        <end position="187"/>
    </location>
</feature>
<comment type="similarity">
    <text evidence="2">Belongs to the CRISPR-associated exonuclease Cas4 family.</text>
</comment>
<keyword evidence="11" id="KW-0051">Antiviral defense</keyword>
<evidence type="ECO:0000256" key="4">
    <source>
        <dbReference type="ARBA" id="ARBA00020049"/>
    </source>
</evidence>
<evidence type="ECO:0000256" key="9">
    <source>
        <dbReference type="ARBA" id="ARBA00023004"/>
    </source>
</evidence>
<evidence type="ECO:0000256" key="2">
    <source>
        <dbReference type="ARBA" id="ARBA00009189"/>
    </source>
</evidence>
<keyword evidence="6" id="KW-0479">Metal-binding</keyword>
<dbReference type="GO" id="GO:0046872">
    <property type="term" value="F:metal ion binding"/>
    <property type="evidence" value="ECO:0007669"/>
    <property type="project" value="UniProtKB-KW"/>
</dbReference>
<dbReference type="InterPro" id="IPR051827">
    <property type="entry name" value="Cas4_exonuclease"/>
</dbReference>
<keyword evidence="8 15" id="KW-0269">Exonuclease</keyword>
<dbReference type="EMBL" id="UOFD01000022">
    <property type="protein sequence ID" value="VAW51022.1"/>
    <property type="molecule type" value="Genomic_DNA"/>
</dbReference>
<evidence type="ECO:0000256" key="8">
    <source>
        <dbReference type="ARBA" id="ARBA00022839"/>
    </source>
</evidence>
<keyword evidence="10" id="KW-0411">Iron-sulfur</keyword>
<gene>
    <name evidence="15" type="ORF">MNBD_GAMMA06-1010</name>
</gene>
<dbReference type="NCBIfam" id="TIGR00372">
    <property type="entry name" value="cas4"/>
    <property type="match status" value="1"/>
</dbReference>
<comment type="cofactor">
    <cofactor evidence="1">
        <name>[4Fe-4S] cluster</name>
        <dbReference type="ChEBI" id="CHEBI:49883"/>
    </cofactor>
</comment>
<evidence type="ECO:0000256" key="11">
    <source>
        <dbReference type="ARBA" id="ARBA00023118"/>
    </source>
</evidence>
<evidence type="ECO:0000256" key="3">
    <source>
        <dbReference type="ARBA" id="ARBA00012768"/>
    </source>
</evidence>